<name>A0A0V0YUF7_9BILA</name>
<reference evidence="1 3" key="1">
    <citation type="submission" date="2015-01" db="EMBL/GenBank/DDBJ databases">
        <title>Evolution of Trichinella species and genotypes.</title>
        <authorList>
            <person name="Korhonen P.K."/>
            <person name="Edoardo P."/>
            <person name="Giuseppe L.R."/>
            <person name="Gasser R.B."/>
        </authorList>
    </citation>
    <scope>NUCLEOTIDE SEQUENCE [LARGE SCALE GENOMIC DNA]</scope>
    <source>
        <strain evidence="1">ISS2496</strain>
    </source>
</reference>
<keyword evidence="3" id="KW-1185">Reference proteome</keyword>
<protein>
    <submittedName>
        <fullName evidence="1">Uncharacterized protein</fullName>
    </submittedName>
</protein>
<gene>
    <name evidence="2" type="ORF">T12_14690</name>
    <name evidence="1" type="ORF">T12_8587</name>
</gene>
<evidence type="ECO:0000313" key="2">
    <source>
        <dbReference type="EMBL" id="KRY04039.1"/>
    </source>
</evidence>
<evidence type="ECO:0000313" key="3">
    <source>
        <dbReference type="Proteomes" id="UP000054783"/>
    </source>
</evidence>
<accession>A0A0V0YUF7</accession>
<organism evidence="1 3">
    <name type="scientific">Trichinella patagoniensis</name>
    <dbReference type="NCBI Taxonomy" id="990121"/>
    <lineage>
        <taxon>Eukaryota</taxon>
        <taxon>Metazoa</taxon>
        <taxon>Ecdysozoa</taxon>
        <taxon>Nematoda</taxon>
        <taxon>Enoplea</taxon>
        <taxon>Dorylaimia</taxon>
        <taxon>Trichinellida</taxon>
        <taxon>Trichinellidae</taxon>
        <taxon>Trichinella</taxon>
    </lineage>
</organism>
<sequence length="30" mass="3478">LATPAPWIPWCHIDPKLIKQDVLDEQQQGH</sequence>
<evidence type="ECO:0000313" key="1">
    <source>
        <dbReference type="EMBL" id="KRY03922.1"/>
    </source>
</evidence>
<dbReference type="EMBL" id="JYDQ01002253">
    <property type="protein sequence ID" value="KRY04039.1"/>
    <property type="molecule type" value="Genomic_DNA"/>
</dbReference>
<comment type="caution">
    <text evidence="1">The sequence shown here is derived from an EMBL/GenBank/DDBJ whole genome shotgun (WGS) entry which is preliminary data.</text>
</comment>
<feature type="non-terminal residue" evidence="1">
    <location>
        <position position="30"/>
    </location>
</feature>
<dbReference type="EMBL" id="JYDQ01002363">
    <property type="protein sequence ID" value="KRY03922.1"/>
    <property type="molecule type" value="Genomic_DNA"/>
</dbReference>
<dbReference type="Proteomes" id="UP000054783">
    <property type="component" value="Unassembled WGS sequence"/>
</dbReference>
<feature type="non-terminal residue" evidence="1">
    <location>
        <position position="1"/>
    </location>
</feature>
<dbReference type="AlphaFoldDB" id="A0A0V0YUF7"/>
<proteinExistence type="predicted"/>